<dbReference type="Pfam" id="PF13302">
    <property type="entry name" value="Acetyltransf_3"/>
    <property type="match status" value="1"/>
</dbReference>
<dbReference type="PROSITE" id="PS51186">
    <property type="entry name" value="GNAT"/>
    <property type="match status" value="1"/>
</dbReference>
<protein>
    <submittedName>
        <fullName evidence="2">L-amino acid N-acyltransferase YncA</fullName>
    </submittedName>
</protein>
<dbReference type="InterPro" id="IPR016181">
    <property type="entry name" value="Acyl_CoA_acyltransferase"/>
</dbReference>
<dbReference type="EMBL" id="VLKF01000001">
    <property type="protein sequence ID" value="TWH74214.1"/>
    <property type="molecule type" value="Genomic_DNA"/>
</dbReference>
<evidence type="ECO:0000259" key="1">
    <source>
        <dbReference type="PROSITE" id="PS51186"/>
    </source>
</evidence>
<dbReference type="RefSeq" id="WP_166521184.1">
    <property type="nucleotide sequence ID" value="NZ_ML762486.1"/>
</dbReference>
<proteinExistence type="predicted"/>
<dbReference type="Proteomes" id="UP000321490">
    <property type="component" value="Unassembled WGS sequence"/>
</dbReference>
<dbReference type="AlphaFoldDB" id="A0A562IUL4"/>
<gene>
    <name evidence="2" type="ORF">JD78_02749</name>
</gene>
<evidence type="ECO:0000313" key="3">
    <source>
        <dbReference type="Proteomes" id="UP000321490"/>
    </source>
</evidence>
<keyword evidence="2" id="KW-0808">Transferase</keyword>
<comment type="caution">
    <text evidence="2">The sequence shown here is derived from an EMBL/GenBank/DDBJ whole genome shotgun (WGS) entry which is preliminary data.</text>
</comment>
<dbReference type="CDD" id="cd04301">
    <property type="entry name" value="NAT_SF"/>
    <property type="match status" value="1"/>
</dbReference>
<feature type="domain" description="N-acetyltransferase" evidence="1">
    <location>
        <begin position="1"/>
        <end position="148"/>
    </location>
</feature>
<evidence type="ECO:0000313" key="2">
    <source>
        <dbReference type="EMBL" id="TWH74214.1"/>
    </source>
</evidence>
<name>A0A562IUL4_9ACTN</name>
<keyword evidence="2" id="KW-0012">Acyltransferase</keyword>
<reference evidence="2 3" key="1">
    <citation type="submission" date="2019-07" db="EMBL/GenBank/DDBJ databases">
        <title>R&amp;d 2014.</title>
        <authorList>
            <person name="Klenk H.-P."/>
        </authorList>
    </citation>
    <scope>NUCLEOTIDE SEQUENCE [LARGE SCALE GENOMIC DNA]</scope>
    <source>
        <strain evidence="2 3">DSM 45764</strain>
    </source>
</reference>
<dbReference type="InterPro" id="IPR000182">
    <property type="entry name" value="GNAT_dom"/>
</dbReference>
<dbReference type="GO" id="GO:0016747">
    <property type="term" value="F:acyltransferase activity, transferring groups other than amino-acyl groups"/>
    <property type="evidence" value="ECO:0007669"/>
    <property type="project" value="InterPro"/>
</dbReference>
<sequence>MLRPATAADAELLFSWANDPETRARSFSGTAITWSDHLQWFTALLADTERALWLLESDGRAVASIRFEPFGDRARVSVQVAPGERGQGHGRRVVAEASALYVSASGRGLLAEVKPDNAASIAVFEAAGFHRAADQVDGARRYVLEPVRSGGDGAD</sequence>
<keyword evidence="3" id="KW-1185">Reference proteome</keyword>
<accession>A0A562IUL4</accession>
<dbReference type="SUPFAM" id="SSF55729">
    <property type="entry name" value="Acyl-CoA N-acyltransferases (Nat)"/>
    <property type="match status" value="1"/>
</dbReference>
<dbReference type="Gene3D" id="3.40.630.30">
    <property type="match status" value="1"/>
</dbReference>
<organism evidence="2 3">
    <name type="scientific">Modestobacter roseus</name>
    <dbReference type="NCBI Taxonomy" id="1181884"/>
    <lineage>
        <taxon>Bacteria</taxon>
        <taxon>Bacillati</taxon>
        <taxon>Actinomycetota</taxon>
        <taxon>Actinomycetes</taxon>
        <taxon>Geodermatophilales</taxon>
        <taxon>Geodermatophilaceae</taxon>
        <taxon>Modestobacter</taxon>
    </lineage>
</organism>